<sequence>MAFSRSGSKLSIQINNPFKQAFENFFAQAEDAFGNKSNEILIALNEKILANTPVWEGDTILNWRWSTRSPDTRHEEPRGQGIDPGPTSTMPLGAEPRRKINEERPRRSLAGALRAKKPQDIFLTNTSDSAVALEYGKLPTPQSSRVNSSKGIVRLAVAEVQAGIL</sequence>
<proteinExistence type="predicted"/>
<evidence type="ECO:0000313" key="2">
    <source>
        <dbReference type="EMBL" id="USN15494.1"/>
    </source>
</evidence>
<organism evidence="2 3">
    <name type="scientific">Brevundimonas phage vB_BpoS-Kikimora</name>
    <dbReference type="NCBI Taxonomy" id="2948601"/>
    <lineage>
        <taxon>Viruses</taxon>
        <taxon>Duplodnaviria</taxon>
        <taxon>Heunggongvirae</taxon>
        <taxon>Uroviricota</taxon>
        <taxon>Caudoviricetes</taxon>
        <taxon>Jeanschmidtviridae</taxon>
        <taxon>Kikimoravirus</taxon>
        <taxon>Kikimoravirus kikimora</taxon>
    </lineage>
</organism>
<evidence type="ECO:0000256" key="1">
    <source>
        <dbReference type="SAM" id="MobiDB-lite"/>
    </source>
</evidence>
<feature type="region of interest" description="Disordered" evidence="1">
    <location>
        <begin position="66"/>
        <end position="111"/>
    </location>
</feature>
<name>A0A9E7MS85_9CAUD</name>
<dbReference type="Proteomes" id="UP001056576">
    <property type="component" value="Segment"/>
</dbReference>
<gene>
    <name evidence="2" type="ORF">KIKIMORA_03520</name>
</gene>
<dbReference type="EMBL" id="ON529857">
    <property type="protein sequence ID" value="USN15494.1"/>
    <property type="molecule type" value="Genomic_DNA"/>
</dbReference>
<reference evidence="2 3" key="1">
    <citation type="submission" date="2022-05" db="EMBL/GenBank/DDBJ databases">
        <authorList>
            <person name="Friedrich I."/>
            <person name="Poehlein A."/>
            <person name="Schneider D."/>
            <person name="Hertel R."/>
            <person name="Daniel R."/>
        </authorList>
    </citation>
    <scope>NUCLEOTIDE SEQUENCE [LARGE SCALE GENOMIC DNA]</scope>
</reference>
<accession>A0A9E7MS85</accession>
<keyword evidence="3" id="KW-1185">Reference proteome</keyword>
<evidence type="ECO:0000313" key="3">
    <source>
        <dbReference type="Proteomes" id="UP001056576"/>
    </source>
</evidence>
<protein>
    <submittedName>
        <fullName evidence="2">Uncharacterized protein</fullName>
    </submittedName>
</protein>
<feature type="compositionally biased region" description="Basic and acidic residues" evidence="1">
    <location>
        <begin position="95"/>
        <end position="106"/>
    </location>
</feature>